<evidence type="ECO:0000313" key="3">
    <source>
        <dbReference type="Proteomes" id="UP001142175"/>
    </source>
</evidence>
<dbReference type="GO" id="GO:0016491">
    <property type="term" value="F:oxidoreductase activity"/>
    <property type="evidence" value="ECO:0007669"/>
    <property type="project" value="InterPro"/>
</dbReference>
<keyword evidence="3" id="KW-1185">Reference proteome</keyword>
<evidence type="ECO:0000259" key="1">
    <source>
        <dbReference type="PROSITE" id="PS51352"/>
    </source>
</evidence>
<dbReference type="InterPro" id="IPR013740">
    <property type="entry name" value="Redoxin"/>
</dbReference>
<evidence type="ECO:0000313" key="2">
    <source>
        <dbReference type="EMBL" id="MCR9014998.1"/>
    </source>
</evidence>
<feature type="domain" description="Thioredoxin" evidence="1">
    <location>
        <begin position="245"/>
        <end position="401"/>
    </location>
</feature>
<gene>
    <name evidence="2" type="ORF">NU887_08120</name>
</gene>
<dbReference type="InterPro" id="IPR050553">
    <property type="entry name" value="Thioredoxin_ResA/DsbE_sf"/>
</dbReference>
<dbReference type="CDD" id="cd02966">
    <property type="entry name" value="TlpA_like_family"/>
    <property type="match status" value="1"/>
</dbReference>
<accession>A0A9X2P643</accession>
<comment type="caution">
    <text evidence="2">The sequence shown here is derived from an EMBL/GenBank/DDBJ whole genome shotgun (WGS) entry which is preliminary data.</text>
</comment>
<protein>
    <submittedName>
        <fullName evidence="2">TlpA family protein disulfide reductase</fullName>
    </submittedName>
</protein>
<dbReference type="InterPro" id="IPR036249">
    <property type="entry name" value="Thioredoxin-like_sf"/>
</dbReference>
<dbReference type="RefSeq" id="WP_258422861.1">
    <property type="nucleotide sequence ID" value="NZ_JANSUY010000004.1"/>
</dbReference>
<dbReference type="PANTHER" id="PTHR42852:SF13">
    <property type="entry name" value="PROTEIN DIPZ"/>
    <property type="match status" value="1"/>
</dbReference>
<name>A0A9X2P643_9BACT</name>
<sequence>MKLLSVFTLSVSAIFLISCGNKKTENPNLKGKWHAELDLGGDLLPFEIGFIQNGEKWTMEAYHAEEILTFDEVAVTGDSIKVTMGTFDAEIRAKIMENGLIEGIFTKNYATNYFVPFKAKKTEKNRFEVTEKPTADFSGKWKTEFLEADGDVYPAVGIFTQKGDKITGTFLTKLGDYRYLEGNVSGNSFYLSTFDGNHLFLFSGELQADGSVTGRFRSGPKSKETFQAIRDENFELPDAFSLNYLKEGYDTFSFTFPDVNGNPVSNQDEKFKDKVVLVQIFGTWCPNCVDETKFLGPWYEKNKDRGIEIIGLAFESKPEFDYASTRVKKTIDRLNANYTFLIAGVSDKEKASEALPALNEVLAFPTLIYMDKKGKVRKIHTGFTGPGTGDYYDRWVAEHEAIVKELVEE</sequence>
<dbReference type="Proteomes" id="UP001142175">
    <property type="component" value="Unassembled WGS sequence"/>
</dbReference>
<dbReference type="InterPro" id="IPR013766">
    <property type="entry name" value="Thioredoxin_domain"/>
</dbReference>
<proteinExistence type="predicted"/>
<dbReference type="AlphaFoldDB" id="A0A9X2P643"/>
<reference evidence="2" key="1">
    <citation type="submission" date="2022-08" db="EMBL/GenBank/DDBJ databases">
        <authorList>
            <person name="Zhang D."/>
        </authorList>
    </citation>
    <scope>NUCLEOTIDE SEQUENCE</scope>
    <source>
        <strain evidence="2">XJ19-11</strain>
    </source>
</reference>
<dbReference type="Pfam" id="PF08534">
    <property type="entry name" value="Redoxin"/>
    <property type="match status" value="1"/>
</dbReference>
<dbReference type="SUPFAM" id="SSF52833">
    <property type="entry name" value="Thioredoxin-like"/>
    <property type="match status" value="1"/>
</dbReference>
<dbReference type="Gene3D" id="3.40.30.10">
    <property type="entry name" value="Glutaredoxin"/>
    <property type="match status" value="1"/>
</dbReference>
<dbReference type="PROSITE" id="PS51257">
    <property type="entry name" value="PROKAR_LIPOPROTEIN"/>
    <property type="match status" value="1"/>
</dbReference>
<dbReference type="EMBL" id="JANSUY010000004">
    <property type="protein sequence ID" value="MCR9014998.1"/>
    <property type="molecule type" value="Genomic_DNA"/>
</dbReference>
<dbReference type="PROSITE" id="PS51352">
    <property type="entry name" value="THIOREDOXIN_2"/>
    <property type="match status" value="1"/>
</dbReference>
<dbReference type="PANTHER" id="PTHR42852">
    <property type="entry name" value="THIOL:DISULFIDE INTERCHANGE PROTEIN DSBE"/>
    <property type="match status" value="1"/>
</dbReference>
<organism evidence="2 3">
    <name type="scientific">Aquiflexum gelatinilyticum</name>
    <dbReference type="NCBI Taxonomy" id="2961943"/>
    <lineage>
        <taxon>Bacteria</taxon>
        <taxon>Pseudomonadati</taxon>
        <taxon>Bacteroidota</taxon>
        <taxon>Cytophagia</taxon>
        <taxon>Cytophagales</taxon>
        <taxon>Cyclobacteriaceae</taxon>
        <taxon>Aquiflexum</taxon>
    </lineage>
</organism>